<name>A0A318FWW1_KLEOX</name>
<organism evidence="1 2">
    <name type="scientific">Klebsiella oxytoca</name>
    <dbReference type="NCBI Taxonomy" id="571"/>
    <lineage>
        <taxon>Bacteria</taxon>
        <taxon>Pseudomonadati</taxon>
        <taxon>Pseudomonadota</taxon>
        <taxon>Gammaproteobacteria</taxon>
        <taxon>Enterobacterales</taxon>
        <taxon>Enterobacteriaceae</taxon>
        <taxon>Klebsiella/Raoultella group</taxon>
        <taxon>Klebsiella</taxon>
    </lineage>
</organism>
<protein>
    <submittedName>
        <fullName evidence="1">YqjK-like protein</fullName>
    </submittedName>
</protein>
<dbReference type="RefSeq" id="WP_110272937.1">
    <property type="nucleotide sequence ID" value="NZ_QJJG01000003.1"/>
</dbReference>
<dbReference type="InterPro" id="IPR025612">
    <property type="entry name" value="YqjK"/>
</dbReference>
<sequence>MSRDQQERERQKARLLRLIQQQRLDLNASRRDWLEATAPIDRGWHTLLNLRSWAMVGSGLVAVWSVRHPRFLLRWTKRSFGLWSTWRMARSLLRQQSTH</sequence>
<gene>
    <name evidence="1" type="ORF">DET57_103168</name>
</gene>
<accession>A0A318FWW1</accession>
<evidence type="ECO:0000313" key="1">
    <source>
        <dbReference type="EMBL" id="PXW47735.1"/>
    </source>
</evidence>
<comment type="caution">
    <text evidence="1">The sequence shown here is derived from an EMBL/GenBank/DDBJ whole genome shotgun (WGS) entry which is preliminary data.</text>
</comment>
<reference evidence="1 2" key="1">
    <citation type="submission" date="2018-05" db="EMBL/GenBank/DDBJ databases">
        <title>Freshwater and sediment microbial communities from various areas in North America, analyzing microbe dynamics in response to fracking.</title>
        <authorList>
            <person name="Lamendella R."/>
        </authorList>
    </citation>
    <scope>NUCLEOTIDE SEQUENCE [LARGE SCALE GENOMIC DNA]</scope>
    <source>
        <strain evidence="1 2">67</strain>
    </source>
</reference>
<dbReference type="AlphaFoldDB" id="A0A318FWW1"/>
<proteinExistence type="predicted"/>
<dbReference type="EMBL" id="QJJG01000003">
    <property type="protein sequence ID" value="PXW47735.1"/>
    <property type="molecule type" value="Genomic_DNA"/>
</dbReference>
<evidence type="ECO:0000313" key="2">
    <source>
        <dbReference type="Proteomes" id="UP000247485"/>
    </source>
</evidence>
<dbReference type="Pfam" id="PF13997">
    <property type="entry name" value="YqjK"/>
    <property type="match status" value="1"/>
</dbReference>
<dbReference type="Proteomes" id="UP000247485">
    <property type="component" value="Unassembled WGS sequence"/>
</dbReference>